<evidence type="ECO:0000313" key="1">
    <source>
        <dbReference type="EMBL" id="JAD55943.1"/>
    </source>
</evidence>
<dbReference type="AlphaFoldDB" id="A0A0A9B1B1"/>
<proteinExistence type="predicted"/>
<accession>A0A0A9B1B1</accession>
<reference evidence="1" key="2">
    <citation type="journal article" date="2015" name="Data Brief">
        <title>Shoot transcriptome of the giant reed, Arundo donax.</title>
        <authorList>
            <person name="Barrero R.A."/>
            <person name="Guerrero F.D."/>
            <person name="Moolhuijzen P."/>
            <person name="Goolsby J.A."/>
            <person name="Tidwell J."/>
            <person name="Bellgard S.E."/>
            <person name="Bellgard M.I."/>
        </authorList>
    </citation>
    <scope>NUCLEOTIDE SEQUENCE</scope>
    <source>
        <tissue evidence="1">Shoot tissue taken approximately 20 cm above the soil surface</tissue>
    </source>
</reference>
<organism evidence="1">
    <name type="scientific">Arundo donax</name>
    <name type="common">Giant reed</name>
    <name type="synonym">Donax arundinaceus</name>
    <dbReference type="NCBI Taxonomy" id="35708"/>
    <lineage>
        <taxon>Eukaryota</taxon>
        <taxon>Viridiplantae</taxon>
        <taxon>Streptophyta</taxon>
        <taxon>Embryophyta</taxon>
        <taxon>Tracheophyta</taxon>
        <taxon>Spermatophyta</taxon>
        <taxon>Magnoliopsida</taxon>
        <taxon>Liliopsida</taxon>
        <taxon>Poales</taxon>
        <taxon>Poaceae</taxon>
        <taxon>PACMAD clade</taxon>
        <taxon>Arundinoideae</taxon>
        <taxon>Arundineae</taxon>
        <taxon>Arundo</taxon>
    </lineage>
</organism>
<protein>
    <submittedName>
        <fullName evidence="1">Uncharacterized protein</fullName>
    </submittedName>
</protein>
<dbReference type="EMBL" id="GBRH01241952">
    <property type="protein sequence ID" value="JAD55943.1"/>
    <property type="molecule type" value="Transcribed_RNA"/>
</dbReference>
<reference evidence="1" key="1">
    <citation type="submission" date="2014-09" db="EMBL/GenBank/DDBJ databases">
        <authorList>
            <person name="Magalhaes I.L.F."/>
            <person name="Oliveira U."/>
            <person name="Santos F.R."/>
            <person name="Vidigal T.H.D.A."/>
            <person name="Brescovit A.D."/>
            <person name="Santos A.J."/>
        </authorList>
    </citation>
    <scope>NUCLEOTIDE SEQUENCE</scope>
    <source>
        <tissue evidence="1">Shoot tissue taken approximately 20 cm above the soil surface</tissue>
    </source>
</reference>
<name>A0A0A9B1B1_ARUDO</name>
<sequence>MVMIQPFLFLHAYLLQKKSLLFLKYIYLTNMLVCLDWCWEK</sequence>